<keyword evidence="2" id="KW-1185">Reference proteome</keyword>
<dbReference type="EMBL" id="SZVO01000002">
    <property type="protein sequence ID" value="TKT93061.1"/>
    <property type="molecule type" value="Genomic_DNA"/>
</dbReference>
<evidence type="ECO:0000313" key="2">
    <source>
        <dbReference type="Proteomes" id="UP000304900"/>
    </source>
</evidence>
<evidence type="ECO:0000313" key="1">
    <source>
        <dbReference type="EMBL" id="TKT93061.1"/>
    </source>
</evidence>
<sequence>MKHRFYFDTSVFGRVFDTEFEKESIILFEKVNLGQIQCIYSDLTENEISKVPERIRAFFLDLEEDQKQLVKVTPEAFQLAQTYISKNVVGQTSLDDCIHIAVATLSKVDVLVSWNFKHIVNVHRIHGYNSVNLQLGHKILNICSPKEIIGDETYK</sequence>
<comment type="caution">
    <text evidence="1">The sequence shown here is derived from an EMBL/GenBank/DDBJ whole genome shotgun (WGS) entry which is preliminary data.</text>
</comment>
<proteinExistence type="predicted"/>
<dbReference type="Gene3D" id="3.40.50.1010">
    <property type="entry name" value="5'-nuclease"/>
    <property type="match status" value="1"/>
</dbReference>
<dbReference type="Proteomes" id="UP000304900">
    <property type="component" value="Unassembled WGS sequence"/>
</dbReference>
<dbReference type="RefSeq" id="WP_137338737.1">
    <property type="nucleotide sequence ID" value="NZ_BSQH01000018.1"/>
</dbReference>
<accession>A0A4U6D9K1</accession>
<gene>
    <name evidence="1" type="ORF">FDK13_04180</name>
</gene>
<organism evidence="1 2">
    <name type="scientific">Dyadobacter frigoris</name>
    <dbReference type="NCBI Taxonomy" id="2576211"/>
    <lineage>
        <taxon>Bacteria</taxon>
        <taxon>Pseudomonadati</taxon>
        <taxon>Bacteroidota</taxon>
        <taxon>Cytophagia</taxon>
        <taxon>Cytophagales</taxon>
        <taxon>Spirosomataceae</taxon>
        <taxon>Dyadobacter</taxon>
    </lineage>
</organism>
<dbReference type="AlphaFoldDB" id="A0A4U6D9K1"/>
<dbReference type="SUPFAM" id="SSF88723">
    <property type="entry name" value="PIN domain-like"/>
    <property type="match status" value="1"/>
</dbReference>
<dbReference type="OrthoDB" id="9799824at2"/>
<name>A0A4U6D9K1_9BACT</name>
<dbReference type="InterPro" id="IPR029060">
    <property type="entry name" value="PIN-like_dom_sf"/>
</dbReference>
<reference evidence="1 2" key="1">
    <citation type="submission" date="2019-05" db="EMBL/GenBank/DDBJ databases">
        <title>Dyadobacter AR-3-8 sp. nov., isolated from arctic soil.</title>
        <authorList>
            <person name="Chaudhary D.K."/>
        </authorList>
    </citation>
    <scope>NUCLEOTIDE SEQUENCE [LARGE SCALE GENOMIC DNA]</scope>
    <source>
        <strain evidence="1 2">AR-3-8</strain>
    </source>
</reference>
<protein>
    <submittedName>
        <fullName evidence="1">Type II toxin-antitoxin system VapC family toxin</fullName>
    </submittedName>
</protein>